<dbReference type="NCBIfam" id="TIGR03843">
    <property type="entry name" value="SCO1664 family protein"/>
    <property type="match status" value="1"/>
</dbReference>
<keyword evidence="2" id="KW-1185">Reference proteome</keyword>
<dbReference type="EMBL" id="AP022560">
    <property type="protein sequence ID" value="BBX02691.1"/>
    <property type="molecule type" value="Genomic_DNA"/>
</dbReference>
<organism evidence="1 2">
    <name type="scientific">Mycolicibacterium moriokaense</name>
    <dbReference type="NCBI Taxonomy" id="39691"/>
    <lineage>
        <taxon>Bacteria</taxon>
        <taxon>Bacillati</taxon>
        <taxon>Actinomycetota</taxon>
        <taxon>Actinomycetes</taxon>
        <taxon>Mycobacteriales</taxon>
        <taxon>Mycobacteriaceae</taxon>
        <taxon>Mycolicibacterium</taxon>
    </lineage>
</organism>
<sequence>MTPTDSGADSARESDEVLRRGELTVIGRIRSASNATFLCEAHLGERQAHCVYKPVAGEAPLWDFPDGTLAGRELGAYLVSEALGWNVVPYTIIREGPAGRGMLQRWVDQPGESLTEVGDEPAEGPDLVDLLPAGEIPPGYLPILQAYDYAGNEVTLVHADDARLRRMAVFDVLINNADRKGGHILCGVDGRVYGVDHGVSLHVEDKLRTVLWGWAGKPVDEQTMEAVACLRDQLRNGLGDALGEHITEREVAALLARTLALLDDPIMPTPDRRRPIPWPAF</sequence>
<evidence type="ECO:0000313" key="2">
    <source>
        <dbReference type="Proteomes" id="UP000466681"/>
    </source>
</evidence>
<dbReference type="GO" id="GO:0016301">
    <property type="term" value="F:kinase activity"/>
    <property type="evidence" value="ECO:0007669"/>
    <property type="project" value="UniProtKB-KW"/>
</dbReference>
<keyword evidence="1" id="KW-0808">Transferase</keyword>
<name>A0AAD1HE68_9MYCO</name>
<keyword evidence="1" id="KW-0418">Kinase</keyword>
<dbReference type="AlphaFoldDB" id="A0AAD1HE68"/>
<dbReference type="KEGG" id="mmor:MMOR_36270"/>
<protein>
    <submittedName>
        <fullName evidence="1">Phosphatidylinositol kinase</fullName>
    </submittedName>
</protein>
<dbReference type="RefSeq" id="WP_110810366.1">
    <property type="nucleotide sequence ID" value="NZ_AP022560.1"/>
</dbReference>
<dbReference type="Proteomes" id="UP000466681">
    <property type="component" value="Chromosome"/>
</dbReference>
<reference evidence="1 2" key="1">
    <citation type="journal article" date="2019" name="Emerg. Microbes Infect.">
        <title>Comprehensive subspecies identification of 175 nontuberculous mycobacteria species based on 7547 genomic profiles.</title>
        <authorList>
            <person name="Matsumoto Y."/>
            <person name="Kinjo T."/>
            <person name="Motooka D."/>
            <person name="Nabeya D."/>
            <person name="Jung N."/>
            <person name="Uechi K."/>
            <person name="Horii T."/>
            <person name="Iida T."/>
            <person name="Fujita J."/>
            <person name="Nakamura S."/>
        </authorList>
    </citation>
    <scope>NUCLEOTIDE SEQUENCE [LARGE SCALE GENOMIC DNA]</scope>
    <source>
        <strain evidence="1 2">JCM 6375</strain>
    </source>
</reference>
<accession>A0AAD1HE68</accession>
<gene>
    <name evidence="1" type="ORF">MMOR_36270</name>
</gene>
<proteinExistence type="predicted"/>
<dbReference type="InterPro" id="IPR022292">
    <property type="entry name" value="CHP03843"/>
</dbReference>
<evidence type="ECO:0000313" key="1">
    <source>
        <dbReference type="EMBL" id="BBX02691.1"/>
    </source>
</evidence>